<dbReference type="Proteomes" id="UP000195024">
    <property type="component" value="Unassembled WGS sequence"/>
</dbReference>
<dbReference type="EMBL" id="NGMS01000001">
    <property type="protein sequence ID" value="OTP27268.1"/>
    <property type="molecule type" value="Genomic_DNA"/>
</dbReference>
<keyword evidence="1" id="KW-1133">Transmembrane helix</keyword>
<dbReference type="AlphaFoldDB" id="A0A1I4J1Y5"/>
<gene>
    <name evidence="2" type="ORF">A5802_001003</name>
</gene>
<proteinExistence type="predicted"/>
<evidence type="ECO:0000256" key="1">
    <source>
        <dbReference type="SAM" id="Phobius"/>
    </source>
</evidence>
<comment type="caution">
    <text evidence="2">The sequence shown here is derived from an EMBL/GenBank/DDBJ whole genome shotgun (WGS) entry which is preliminary data.</text>
</comment>
<keyword evidence="1" id="KW-0812">Transmembrane</keyword>
<keyword evidence="1" id="KW-0472">Membrane</keyword>
<reference evidence="2 3" key="1">
    <citation type="submission" date="2017-05" db="EMBL/GenBank/DDBJ databases">
        <title>The Genome Sequence of Enterococcus mundtii 6B1_DIV0119.</title>
        <authorList>
            <consortium name="The Broad Institute Genomics Platform"/>
            <consortium name="The Broad Institute Genomic Center for Infectious Diseases"/>
            <person name="Earl A."/>
            <person name="Manson A."/>
            <person name="Schwartman J."/>
            <person name="Gilmore M."/>
            <person name="Abouelleil A."/>
            <person name="Cao P."/>
            <person name="Chapman S."/>
            <person name="Cusick C."/>
            <person name="Shea T."/>
            <person name="Young S."/>
            <person name="Neafsey D."/>
            <person name="Nusbaum C."/>
            <person name="Birren B."/>
        </authorList>
    </citation>
    <scope>NUCLEOTIDE SEQUENCE [LARGE SCALE GENOMIC DNA]</scope>
    <source>
        <strain evidence="2 3">6B1_DIV0119</strain>
    </source>
</reference>
<accession>A0A1I4J1Y5</accession>
<evidence type="ECO:0000313" key="3">
    <source>
        <dbReference type="Proteomes" id="UP000195024"/>
    </source>
</evidence>
<name>A0A1I4J1Y5_ENTMU</name>
<dbReference type="RefSeq" id="WP_074798987.1">
    <property type="nucleotide sequence ID" value="NZ_FOUC01000001.1"/>
</dbReference>
<sequence>MIGQTDMIQLITKYFVNNTSMIIGITSFVIVLCVFISVKMVAQPKMGKPSKQALAKSRYKKTK</sequence>
<evidence type="ECO:0000313" key="2">
    <source>
        <dbReference type="EMBL" id="OTP27268.1"/>
    </source>
</evidence>
<organism evidence="2 3">
    <name type="scientific">Enterococcus mundtii</name>
    <dbReference type="NCBI Taxonomy" id="53346"/>
    <lineage>
        <taxon>Bacteria</taxon>
        <taxon>Bacillati</taxon>
        <taxon>Bacillota</taxon>
        <taxon>Bacilli</taxon>
        <taxon>Lactobacillales</taxon>
        <taxon>Enterococcaceae</taxon>
        <taxon>Enterococcus</taxon>
    </lineage>
</organism>
<protein>
    <submittedName>
        <fullName evidence="2">Uncharacterized protein</fullName>
    </submittedName>
</protein>
<feature type="transmembrane region" description="Helical" evidence="1">
    <location>
        <begin position="20"/>
        <end position="42"/>
    </location>
</feature>